<accession>A0A0R2F6T2</accession>
<evidence type="ECO:0000313" key="2">
    <source>
        <dbReference type="EMBL" id="KRN24160.1"/>
    </source>
</evidence>
<proteinExistence type="predicted"/>
<comment type="caution">
    <text evidence="2">The sequence shown here is derived from an EMBL/GenBank/DDBJ whole genome shotgun (WGS) entry which is preliminary data.</text>
</comment>
<feature type="region of interest" description="Disordered" evidence="1">
    <location>
        <begin position="44"/>
        <end position="66"/>
    </location>
</feature>
<keyword evidence="3" id="KW-1185">Reference proteome</keyword>
<dbReference type="Proteomes" id="UP000050865">
    <property type="component" value="Unassembled WGS sequence"/>
</dbReference>
<name>A0A0R2F6T2_9LACO</name>
<dbReference type="PATRIC" id="fig|1423730.4.peg.1404"/>
<dbReference type="OrthoDB" id="2288880at2"/>
<sequence>MANGKIVFGLATWAVLATGAAGFGWYQVHQEALKPRTNVVVNKGAGKTTTTTSTPQDSGTSQAEKADAKELASLKASNDTITKRAKAFVTLHTQFYENARKQHDDIEAISTKKIADDLVVVPTGGMAADNFRWSTTWYNRDVQIQPENGNERQATVRVVFDLSGAGNTNPQKQDILYRLTFKDEKITEWSEYVYAEMEPGVSMNQQ</sequence>
<dbReference type="AlphaFoldDB" id="A0A0R2F6T2"/>
<evidence type="ECO:0000256" key="1">
    <source>
        <dbReference type="SAM" id="MobiDB-lite"/>
    </source>
</evidence>
<reference evidence="2 3" key="1">
    <citation type="journal article" date="2015" name="Genome Announc.">
        <title>Expanding the biotechnology potential of lactobacilli through comparative genomics of 213 strains and associated genera.</title>
        <authorList>
            <person name="Sun Z."/>
            <person name="Harris H.M."/>
            <person name="McCann A."/>
            <person name="Guo C."/>
            <person name="Argimon S."/>
            <person name="Zhang W."/>
            <person name="Yang X."/>
            <person name="Jeffery I.B."/>
            <person name="Cooney J.C."/>
            <person name="Kagawa T.F."/>
            <person name="Liu W."/>
            <person name="Song Y."/>
            <person name="Salvetti E."/>
            <person name="Wrobel A."/>
            <person name="Rasinkangas P."/>
            <person name="Parkhill J."/>
            <person name="Rea M.C."/>
            <person name="O'Sullivan O."/>
            <person name="Ritari J."/>
            <person name="Douillard F.P."/>
            <person name="Paul Ross R."/>
            <person name="Yang R."/>
            <person name="Briner A.E."/>
            <person name="Felis G.E."/>
            <person name="de Vos W.M."/>
            <person name="Barrangou R."/>
            <person name="Klaenhammer T.R."/>
            <person name="Caufield P.W."/>
            <person name="Cui Y."/>
            <person name="Zhang H."/>
            <person name="O'Toole P.W."/>
        </authorList>
    </citation>
    <scope>NUCLEOTIDE SEQUENCE [LARGE SCALE GENOMIC DNA]</scope>
    <source>
        <strain evidence="2 3">DSM 22697</strain>
    </source>
</reference>
<evidence type="ECO:0000313" key="3">
    <source>
        <dbReference type="Proteomes" id="UP000050865"/>
    </source>
</evidence>
<organism evidence="2 3">
    <name type="scientific">Lacticaseibacillus camelliae DSM 22697 = JCM 13995</name>
    <dbReference type="NCBI Taxonomy" id="1423730"/>
    <lineage>
        <taxon>Bacteria</taxon>
        <taxon>Bacillati</taxon>
        <taxon>Bacillota</taxon>
        <taxon>Bacilli</taxon>
        <taxon>Lactobacillales</taxon>
        <taxon>Lactobacillaceae</taxon>
        <taxon>Lacticaseibacillus</taxon>
    </lineage>
</organism>
<dbReference type="STRING" id="1423730.FC75_GL001338"/>
<dbReference type="EMBL" id="AYZJ01000024">
    <property type="protein sequence ID" value="KRN24160.1"/>
    <property type="molecule type" value="Genomic_DNA"/>
</dbReference>
<feature type="compositionally biased region" description="Low complexity" evidence="1">
    <location>
        <begin position="48"/>
        <end position="61"/>
    </location>
</feature>
<gene>
    <name evidence="2" type="ORF">FC75_GL001338</name>
</gene>
<dbReference type="RefSeq" id="WP_054663346.1">
    <property type="nucleotide sequence ID" value="NZ_AYZJ01000024.1"/>
</dbReference>
<protein>
    <submittedName>
        <fullName evidence="2">Uncharacterized protein</fullName>
    </submittedName>
</protein>